<evidence type="ECO:0000313" key="1">
    <source>
        <dbReference type="EMBL" id="OXU21389.1"/>
    </source>
</evidence>
<organism evidence="1 2">
    <name type="scientific">Trichomalopsis sarcophagae</name>
    <dbReference type="NCBI Taxonomy" id="543379"/>
    <lineage>
        <taxon>Eukaryota</taxon>
        <taxon>Metazoa</taxon>
        <taxon>Ecdysozoa</taxon>
        <taxon>Arthropoda</taxon>
        <taxon>Hexapoda</taxon>
        <taxon>Insecta</taxon>
        <taxon>Pterygota</taxon>
        <taxon>Neoptera</taxon>
        <taxon>Endopterygota</taxon>
        <taxon>Hymenoptera</taxon>
        <taxon>Apocrita</taxon>
        <taxon>Proctotrupomorpha</taxon>
        <taxon>Chalcidoidea</taxon>
        <taxon>Pteromalidae</taxon>
        <taxon>Pteromalinae</taxon>
        <taxon>Trichomalopsis</taxon>
    </lineage>
</organism>
<proteinExistence type="predicted"/>
<protein>
    <submittedName>
        <fullName evidence="1">Uncharacterized protein</fullName>
    </submittedName>
</protein>
<evidence type="ECO:0000313" key="2">
    <source>
        <dbReference type="Proteomes" id="UP000215335"/>
    </source>
</evidence>
<name>A0A232ESR6_9HYME</name>
<dbReference type="EMBL" id="NNAY01002385">
    <property type="protein sequence ID" value="OXU21389.1"/>
    <property type="molecule type" value="Genomic_DNA"/>
</dbReference>
<dbReference type="AlphaFoldDB" id="A0A232ESR6"/>
<gene>
    <name evidence="1" type="ORF">TSAR_014797</name>
</gene>
<sequence length="114" mass="12427">MDDMRPDYEPNISQRFQVNESGYTESCKNSGVKKSAIHTQESSHLIKQIILITKADIAVGKSNPKISTLGILKVKTNCDIICDIHIVRDSLSTNVAGLVGCNVLSKYSESTNAS</sequence>
<comment type="caution">
    <text evidence="1">The sequence shown here is derived from an EMBL/GenBank/DDBJ whole genome shotgun (WGS) entry which is preliminary data.</text>
</comment>
<reference evidence="1 2" key="1">
    <citation type="journal article" date="2017" name="Curr. Biol.">
        <title>The Evolution of Venom by Co-option of Single-Copy Genes.</title>
        <authorList>
            <person name="Martinson E.O."/>
            <person name="Mrinalini"/>
            <person name="Kelkar Y.D."/>
            <person name="Chang C.H."/>
            <person name="Werren J.H."/>
        </authorList>
    </citation>
    <scope>NUCLEOTIDE SEQUENCE [LARGE SCALE GENOMIC DNA]</scope>
    <source>
        <strain evidence="1 2">Alberta</strain>
        <tissue evidence="1">Whole body</tissue>
    </source>
</reference>
<keyword evidence="2" id="KW-1185">Reference proteome</keyword>
<accession>A0A232ESR6</accession>
<dbReference type="Proteomes" id="UP000215335">
    <property type="component" value="Unassembled WGS sequence"/>
</dbReference>